<evidence type="ECO:0000313" key="8">
    <source>
        <dbReference type="Proteomes" id="UP000682877"/>
    </source>
</evidence>
<dbReference type="PANTHER" id="PTHR33596:SF17">
    <property type="entry name" value="COLD-REGULATED 413 INNER MEMBRANE PROTEIN 1, CHLOROPLASTIC-RELATED"/>
    <property type="match status" value="1"/>
</dbReference>
<evidence type="ECO:0000256" key="4">
    <source>
        <dbReference type="ARBA" id="ARBA00022989"/>
    </source>
</evidence>
<evidence type="ECO:0000256" key="1">
    <source>
        <dbReference type="ARBA" id="ARBA00004141"/>
    </source>
</evidence>
<keyword evidence="8" id="KW-1185">Reference proteome</keyword>
<protein>
    <submittedName>
        <fullName evidence="7">Uncharacterized protein</fullName>
    </submittedName>
</protein>
<sequence>MASLCLSSSRIVSLHHQKPFLSLKLRSRPSDLSGLGRCTSAVSFNPLRLSGDRQRTSTVSVKVEKRRKRGSSVVCYAAPISVDSLQWISTISCLALMLARGTAIHKSVVVPLFALHAPSSIITWIKGEYGVWAAFLALIARLFFTFPGELELPFIALLFVIVAPYQVMNIRGKQEGAIIAIAISCYLAFQHFSRAGSLEKAYEKGSVLATVAIIGVTKPFLSLKLRPRSSDHSGLGHSTSAVFFNPLRLSADRQRTATVSTRVEKRRKRGSSVVCYATPMLSVHNLQWISTFSCVALMFARGTGIQKSFVVPLFALQTPLGIVSWMKGEYGIWAAFLALLTRLFFSFPGELELPFIALLLVIVAPYQVMTIRGKQEGAILSLAISCFLAFQHFSRAGSLQRAFDQSSVLATVAIIGVTVVSFLFLI</sequence>
<accession>A0A8S1ZG59</accession>
<comment type="subcellular location">
    <subcellularLocation>
        <location evidence="1">Membrane</location>
        <topology evidence="1">Multi-pass membrane protein</topology>
    </subcellularLocation>
</comment>
<feature type="transmembrane region" description="Helical" evidence="6">
    <location>
        <begin position="305"/>
        <end position="323"/>
    </location>
</feature>
<keyword evidence="5 6" id="KW-0472">Membrane</keyword>
<comment type="similarity">
    <text evidence="2">Belongs to the Cold-regulated 413 protein family.</text>
</comment>
<proteinExistence type="inferred from homology"/>
<evidence type="ECO:0000256" key="2">
    <source>
        <dbReference type="ARBA" id="ARBA00005852"/>
    </source>
</evidence>
<keyword evidence="4 6" id="KW-1133">Transmembrane helix</keyword>
<name>A0A8S1ZG59_ARAAE</name>
<evidence type="ECO:0000256" key="5">
    <source>
        <dbReference type="ARBA" id="ARBA00023136"/>
    </source>
</evidence>
<evidence type="ECO:0000256" key="3">
    <source>
        <dbReference type="ARBA" id="ARBA00022692"/>
    </source>
</evidence>
<dbReference type="PANTHER" id="PTHR33596">
    <property type="entry name" value="COLD-REGULATED 413 PLASMA MEMBRANE PROTEIN 2"/>
    <property type="match status" value="1"/>
</dbReference>
<gene>
    <name evidence="7" type="ORF">AARE701A_LOCUS2373</name>
</gene>
<feature type="transmembrane region" description="Helical" evidence="6">
    <location>
        <begin position="378"/>
        <end position="394"/>
    </location>
</feature>
<reference evidence="7" key="1">
    <citation type="submission" date="2021-01" db="EMBL/GenBank/DDBJ databases">
        <authorList>
            <person name="Bezrukov I."/>
        </authorList>
    </citation>
    <scope>NUCLEOTIDE SEQUENCE</scope>
</reference>
<dbReference type="Proteomes" id="UP000682877">
    <property type="component" value="Chromosome 1"/>
</dbReference>
<dbReference type="InterPro" id="IPR008892">
    <property type="entry name" value="COR413"/>
</dbReference>
<organism evidence="7 8">
    <name type="scientific">Arabidopsis arenosa</name>
    <name type="common">Sand rock-cress</name>
    <name type="synonym">Cardaminopsis arenosa</name>
    <dbReference type="NCBI Taxonomy" id="38785"/>
    <lineage>
        <taxon>Eukaryota</taxon>
        <taxon>Viridiplantae</taxon>
        <taxon>Streptophyta</taxon>
        <taxon>Embryophyta</taxon>
        <taxon>Tracheophyta</taxon>
        <taxon>Spermatophyta</taxon>
        <taxon>Magnoliopsida</taxon>
        <taxon>eudicotyledons</taxon>
        <taxon>Gunneridae</taxon>
        <taxon>Pentapetalae</taxon>
        <taxon>rosids</taxon>
        <taxon>malvids</taxon>
        <taxon>Brassicales</taxon>
        <taxon>Brassicaceae</taxon>
        <taxon>Camelineae</taxon>
        <taxon>Arabidopsis</taxon>
    </lineage>
</organism>
<feature type="transmembrane region" description="Helical" evidence="6">
    <location>
        <begin position="152"/>
        <end position="170"/>
    </location>
</feature>
<dbReference type="EMBL" id="LR999451">
    <property type="protein sequence ID" value="CAE5958802.1"/>
    <property type="molecule type" value="Genomic_DNA"/>
</dbReference>
<feature type="transmembrane region" description="Helical" evidence="6">
    <location>
        <begin position="406"/>
        <end position="425"/>
    </location>
</feature>
<evidence type="ECO:0000256" key="6">
    <source>
        <dbReference type="SAM" id="Phobius"/>
    </source>
</evidence>
<dbReference type="GO" id="GO:0016020">
    <property type="term" value="C:membrane"/>
    <property type="evidence" value="ECO:0007669"/>
    <property type="project" value="UniProtKB-SubCell"/>
</dbReference>
<dbReference type="AlphaFoldDB" id="A0A8S1ZG59"/>
<keyword evidence="3 6" id="KW-0812">Transmembrane</keyword>
<evidence type="ECO:0000313" key="7">
    <source>
        <dbReference type="EMBL" id="CAE5958802.1"/>
    </source>
</evidence>
<dbReference type="Pfam" id="PF05562">
    <property type="entry name" value="WCOR413"/>
    <property type="match status" value="2"/>
</dbReference>